<dbReference type="EMBL" id="LXQA010800702">
    <property type="protein sequence ID" value="MCI71649.1"/>
    <property type="molecule type" value="Genomic_DNA"/>
</dbReference>
<feature type="compositionally biased region" description="Basic and acidic residues" evidence="1">
    <location>
        <begin position="28"/>
        <end position="38"/>
    </location>
</feature>
<organism evidence="2 3">
    <name type="scientific">Trifolium medium</name>
    <dbReference type="NCBI Taxonomy" id="97028"/>
    <lineage>
        <taxon>Eukaryota</taxon>
        <taxon>Viridiplantae</taxon>
        <taxon>Streptophyta</taxon>
        <taxon>Embryophyta</taxon>
        <taxon>Tracheophyta</taxon>
        <taxon>Spermatophyta</taxon>
        <taxon>Magnoliopsida</taxon>
        <taxon>eudicotyledons</taxon>
        <taxon>Gunneridae</taxon>
        <taxon>Pentapetalae</taxon>
        <taxon>rosids</taxon>
        <taxon>fabids</taxon>
        <taxon>Fabales</taxon>
        <taxon>Fabaceae</taxon>
        <taxon>Papilionoideae</taxon>
        <taxon>50 kb inversion clade</taxon>
        <taxon>NPAAA clade</taxon>
        <taxon>Hologalegina</taxon>
        <taxon>IRL clade</taxon>
        <taxon>Trifolieae</taxon>
        <taxon>Trifolium</taxon>
    </lineage>
</organism>
<name>A0A392UDN9_9FABA</name>
<evidence type="ECO:0000313" key="3">
    <source>
        <dbReference type="Proteomes" id="UP000265520"/>
    </source>
</evidence>
<feature type="compositionally biased region" description="Basic and acidic residues" evidence="1">
    <location>
        <begin position="1"/>
        <end position="20"/>
    </location>
</feature>
<feature type="compositionally biased region" description="Polar residues" evidence="1">
    <location>
        <begin position="42"/>
        <end position="66"/>
    </location>
</feature>
<evidence type="ECO:0000256" key="1">
    <source>
        <dbReference type="SAM" id="MobiDB-lite"/>
    </source>
</evidence>
<proteinExistence type="predicted"/>
<accession>A0A392UDN9</accession>
<reference evidence="2 3" key="1">
    <citation type="journal article" date="2018" name="Front. Plant Sci.">
        <title>Red Clover (Trifolium pratense) and Zigzag Clover (T. medium) - A Picture of Genomic Similarities and Differences.</title>
        <authorList>
            <person name="Dluhosova J."/>
            <person name="Istvanek J."/>
            <person name="Nedelnik J."/>
            <person name="Repkova J."/>
        </authorList>
    </citation>
    <scope>NUCLEOTIDE SEQUENCE [LARGE SCALE GENOMIC DNA]</scope>
    <source>
        <strain evidence="3">cv. 10/8</strain>
        <tissue evidence="2">Leaf</tissue>
    </source>
</reference>
<dbReference type="Proteomes" id="UP000265520">
    <property type="component" value="Unassembled WGS sequence"/>
</dbReference>
<keyword evidence="3" id="KW-1185">Reference proteome</keyword>
<comment type="caution">
    <text evidence="2">The sequence shown here is derived from an EMBL/GenBank/DDBJ whole genome shotgun (WGS) entry which is preliminary data.</text>
</comment>
<protein>
    <submittedName>
        <fullName evidence="2">Uncharacterized protein</fullName>
    </submittedName>
</protein>
<feature type="region of interest" description="Disordered" evidence="1">
    <location>
        <begin position="1"/>
        <end position="66"/>
    </location>
</feature>
<feature type="non-terminal residue" evidence="2">
    <location>
        <position position="66"/>
    </location>
</feature>
<evidence type="ECO:0000313" key="2">
    <source>
        <dbReference type="EMBL" id="MCI71649.1"/>
    </source>
</evidence>
<dbReference type="AlphaFoldDB" id="A0A392UDN9"/>
<sequence length="66" mass="7251">MEMDDGRRSWSNKIRAEVRRPGGWSDSRWLREEGRGKADAFTGSQIGAGATNSSNASQPNSERPNA</sequence>